<accession>A0A644UX23</accession>
<evidence type="ECO:0000313" key="11">
    <source>
        <dbReference type="EMBL" id="MPL83332.1"/>
    </source>
</evidence>
<protein>
    <recommendedName>
        <fullName evidence="2">histidine--tRNA ligase</fullName>
        <ecNumber evidence="2">6.1.1.21</ecNumber>
    </recommendedName>
    <alternativeName>
        <fullName evidence="8">Histidyl-tRNA synthetase</fullName>
    </alternativeName>
</protein>
<dbReference type="PANTHER" id="PTHR43707">
    <property type="entry name" value="HISTIDYL-TRNA SYNTHETASE"/>
    <property type="match status" value="1"/>
</dbReference>
<evidence type="ECO:0000256" key="4">
    <source>
        <dbReference type="ARBA" id="ARBA00022741"/>
    </source>
</evidence>
<keyword evidence="3 11" id="KW-0436">Ligase</keyword>
<evidence type="ECO:0000256" key="6">
    <source>
        <dbReference type="ARBA" id="ARBA00022917"/>
    </source>
</evidence>
<evidence type="ECO:0000256" key="8">
    <source>
        <dbReference type="ARBA" id="ARBA00030619"/>
    </source>
</evidence>
<comment type="similarity">
    <text evidence="1">Belongs to the class-II aminoacyl-tRNA synthetase family.</text>
</comment>
<dbReference type="GO" id="GO:0006427">
    <property type="term" value="P:histidyl-tRNA aminoacylation"/>
    <property type="evidence" value="ECO:0007669"/>
    <property type="project" value="InterPro"/>
</dbReference>
<reference evidence="11" key="1">
    <citation type="submission" date="2019-08" db="EMBL/GenBank/DDBJ databases">
        <authorList>
            <person name="Kucharzyk K."/>
            <person name="Murdoch R.W."/>
            <person name="Higgins S."/>
            <person name="Loffler F."/>
        </authorList>
    </citation>
    <scope>NUCLEOTIDE SEQUENCE</scope>
</reference>
<feature type="domain" description="Aminoacyl-transfer RNA synthetases class-II family profile" evidence="10">
    <location>
        <begin position="22"/>
        <end position="334"/>
    </location>
</feature>
<evidence type="ECO:0000256" key="7">
    <source>
        <dbReference type="ARBA" id="ARBA00023146"/>
    </source>
</evidence>
<dbReference type="SUPFAM" id="SSF52954">
    <property type="entry name" value="Class II aaRS ABD-related"/>
    <property type="match status" value="1"/>
</dbReference>
<dbReference type="PIRSF" id="PIRSF001549">
    <property type="entry name" value="His-tRNA_synth"/>
    <property type="match status" value="1"/>
</dbReference>
<dbReference type="Pfam" id="PF03129">
    <property type="entry name" value="HGTP_anticodon"/>
    <property type="match status" value="1"/>
</dbReference>
<evidence type="ECO:0000256" key="5">
    <source>
        <dbReference type="ARBA" id="ARBA00022840"/>
    </source>
</evidence>
<evidence type="ECO:0000256" key="3">
    <source>
        <dbReference type="ARBA" id="ARBA00022598"/>
    </source>
</evidence>
<dbReference type="EC" id="6.1.1.21" evidence="2"/>
<dbReference type="GO" id="GO:0004821">
    <property type="term" value="F:histidine-tRNA ligase activity"/>
    <property type="evidence" value="ECO:0007669"/>
    <property type="project" value="UniProtKB-EC"/>
</dbReference>
<dbReference type="InterPro" id="IPR004154">
    <property type="entry name" value="Anticodon-bd"/>
</dbReference>
<organism evidence="11">
    <name type="scientific">bioreactor metagenome</name>
    <dbReference type="NCBI Taxonomy" id="1076179"/>
    <lineage>
        <taxon>unclassified sequences</taxon>
        <taxon>metagenomes</taxon>
        <taxon>ecological metagenomes</taxon>
    </lineage>
</organism>
<dbReference type="Gene3D" id="3.30.930.10">
    <property type="entry name" value="Bira Bifunctional Protein, Domain 2"/>
    <property type="match status" value="1"/>
</dbReference>
<keyword evidence="7" id="KW-0030">Aminoacyl-tRNA synthetase</keyword>
<keyword evidence="5" id="KW-0067">ATP-binding</keyword>
<evidence type="ECO:0000259" key="10">
    <source>
        <dbReference type="PROSITE" id="PS50862"/>
    </source>
</evidence>
<dbReference type="GO" id="GO:0005524">
    <property type="term" value="F:ATP binding"/>
    <property type="evidence" value="ECO:0007669"/>
    <property type="project" value="UniProtKB-KW"/>
</dbReference>
<dbReference type="InterPro" id="IPR036621">
    <property type="entry name" value="Anticodon-bd_dom_sf"/>
</dbReference>
<proteinExistence type="inferred from homology"/>
<evidence type="ECO:0000256" key="9">
    <source>
        <dbReference type="ARBA" id="ARBA00047639"/>
    </source>
</evidence>
<dbReference type="AlphaFoldDB" id="A0A644UX23"/>
<dbReference type="EMBL" id="VSSQ01000174">
    <property type="protein sequence ID" value="MPL83332.1"/>
    <property type="molecule type" value="Genomic_DNA"/>
</dbReference>
<dbReference type="InterPro" id="IPR004516">
    <property type="entry name" value="HisRS/HisZ"/>
</dbReference>
<dbReference type="InterPro" id="IPR041715">
    <property type="entry name" value="HisRS-like_core"/>
</dbReference>
<dbReference type="CDD" id="cd00773">
    <property type="entry name" value="HisRS-like_core"/>
    <property type="match status" value="1"/>
</dbReference>
<dbReference type="GO" id="GO:0005737">
    <property type="term" value="C:cytoplasm"/>
    <property type="evidence" value="ECO:0007669"/>
    <property type="project" value="InterPro"/>
</dbReference>
<keyword evidence="6" id="KW-0648">Protein biosynthesis</keyword>
<gene>
    <name evidence="11" type="primary">hisS_13</name>
    <name evidence="11" type="ORF">SDC9_29286</name>
</gene>
<dbReference type="SUPFAM" id="SSF55681">
    <property type="entry name" value="Class II aaRS and biotin synthetases"/>
    <property type="match status" value="1"/>
</dbReference>
<dbReference type="HAMAP" id="MF_00127">
    <property type="entry name" value="His_tRNA_synth"/>
    <property type="match status" value="1"/>
</dbReference>
<dbReference type="InterPro" id="IPR033656">
    <property type="entry name" value="HisRS_anticodon"/>
</dbReference>
<dbReference type="PROSITE" id="PS50862">
    <property type="entry name" value="AA_TRNA_LIGASE_II"/>
    <property type="match status" value="1"/>
</dbReference>
<dbReference type="InterPro" id="IPR045864">
    <property type="entry name" value="aa-tRNA-synth_II/BPL/LPL"/>
</dbReference>
<name>A0A644UX23_9ZZZZ</name>
<evidence type="ECO:0000256" key="2">
    <source>
        <dbReference type="ARBA" id="ARBA00012815"/>
    </source>
</evidence>
<dbReference type="NCBIfam" id="TIGR00442">
    <property type="entry name" value="hisS"/>
    <property type="match status" value="1"/>
</dbReference>
<comment type="caution">
    <text evidence="11">The sequence shown here is derived from an EMBL/GenBank/DDBJ whole genome shotgun (WGS) entry which is preliminary data.</text>
</comment>
<dbReference type="PANTHER" id="PTHR43707:SF1">
    <property type="entry name" value="HISTIDINE--TRNA LIGASE, MITOCHONDRIAL-RELATED"/>
    <property type="match status" value="1"/>
</dbReference>
<evidence type="ECO:0000256" key="1">
    <source>
        <dbReference type="ARBA" id="ARBA00008226"/>
    </source>
</evidence>
<dbReference type="Gene3D" id="3.40.50.800">
    <property type="entry name" value="Anticodon-binding domain"/>
    <property type="match status" value="1"/>
</dbReference>
<dbReference type="Pfam" id="PF13393">
    <property type="entry name" value="tRNA-synt_His"/>
    <property type="match status" value="1"/>
</dbReference>
<comment type="catalytic activity">
    <reaction evidence="9">
        <text>tRNA(His) + L-histidine + ATP = L-histidyl-tRNA(His) + AMP + diphosphate + H(+)</text>
        <dbReference type="Rhea" id="RHEA:17313"/>
        <dbReference type="Rhea" id="RHEA-COMP:9665"/>
        <dbReference type="Rhea" id="RHEA-COMP:9689"/>
        <dbReference type="ChEBI" id="CHEBI:15378"/>
        <dbReference type="ChEBI" id="CHEBI:30616"/>
        <dbReference type="ChEBI" id="CHEBI:33019"/>
        <dbReference type="ChEBI" id="CHEBI:57595"/>
        <dbReference type="ChEBI" id="CHEBI:78442"/>
        <dbReference type="ChEBI" id="CHEBI:78527"/>
        <dbReference type="ChEBI" id="CHEBI:456215"/>
        <dbReference type="EC" id="6.1.1.21"/>
    </reaction>
</comment>
<dbReference type="CDD" id="cd00859">
    <property type="entry name" value="HisRS_anticodon"/>
    <property type="match status" value="1"/>
</dbReference>
<keyword evidence="4" id="KW-0547">Nucleotide-binding</keyword>
<dbReference type="InterPro" id="IPR006195">
    <property type="entry name" value="aa-tRNA-synth_II"/>
</dbReference>
<dbReference type="InterPro" id="IPR015807">
    <property type="entry name" value="His-tRNA-ligase"/>
</dbReference>
<sequence length="426" mass="46756">MDPVHRIGATSGEKINMIQKPRGTRDFLPAEMAQRRFVEQKMRSVAAGFGYGEIVTPMFEEQELFTIKSGEGIINEMYAFEDKGGRKLTLRPELTSAVLRAYVNEAQMAPKPLRWFYFAECFRYERPQKGRYRQFWQFGSELIGADSAAADAEVIALAYELLKCSGVRFVLKVGHLAPMKYLLADLDAPSQKQVMATLDKRDMELLETTLSAIGRSDLFASLKVLTTAKTLPEIFAVTGDIPEKTRIEETFVYLEAHNIPFEQNFGIARGLDYYTGMVFEGFADNLGAENQILGGGAYRLAHLFGGKDVPSCGFGIGFDRVMVSLGEFSLETKPVTAVICTPETRIPAYKAAASLRSAGITAVMDLLDRGFGAQLSSALKSGASFAVVIGEKEAAAGIITLKDLTTAVQTEMPIEDAVEVIHGSCR</sequence>